<reference evidence="1 2" key="1">
    <citation type="submission" date="2015-09" db="EMBL/GenBank/DDBJ databases">
        <title>Trachymyrmex zeteki WGS genome.</title>
        <authorList>
            <person name="Nygaard S."/>
            <person name="Hu H."/>
            <person name="Boomsma J."/>
            <person name="Zhang G."/>
        </authorList>
    </citation>
    <scope>NUCLEOTIDE SEQUENCE [LARGE SCALE GENOMIC DNA]</scope>
    <source>
        <strain evidence="1">Tzet28-1</strain>
        <tissue evidence="1">Whole body</tissue>
    </source>
</reference>
<evidence type="ECO:0000313" key="1">
    <source>
        <dbReference type="EMBL" id="KYQ52285.1"/>
    </source>
</evidence>
<gene>
    <name evidence="1" type="ORF">ALC60_08602</name>
</gene>
<proteinExistence type="predicted"/>
<sequence length="141" mass="16667">MWLEISKDLEKNLTLQKTPIQCENRFKTIIRRKRICEKSNSTSGSKRVKVNFENEIKKIAAKDDSVEPEVLQNSSNIILNVKNSNLSKEFNSKKEKRTKRGILETLVEIHKEQEIKKQERHEEKMKLLKNFLEKENINKDS</sequence>
<evidence type="ECO:0000313" key="2">
    <source>
        <dbReference type="Proteomes" id="UP000075809"/>
    </source>
</evidence>
<organism evidence="1 2">
    <name type="scientific">Mycetomoellerius zeteki</name>
    <dbReference type="NCBI Taxonomy" id="64791"/>
    <lineage>
        <taxon>Eukaryota</taxon>
        <taxon>Metazoa</taxon>
        <taxon>Ecdysozoa</taxon>
        <taxon>Arthropoda</taxon>
        <taxon>Hexapoda</taxon>
        <taxon>Insecta</taxon>
        <taxon>Pterygota</taxon>
        <taxon>Neoptera</taxon>
        <taxon>Endopterygota</taxon>
        <taxon>Hymenoptera</taxon>
        <taxon>Apocrita</taxon>
        <taxon>Aculeata</taxon>
        <taxon>Formicoidea</taxon>
        <taxon>Formicidae</taxon>
        <taxon>Myrmicinae</taxon>
        <taxon>Mycetomoellerius</taxon>
    </lineage>
</organism>
<dbReference type="EMBL" id="KQ982688">
    <property type="protein sequence ID" value="KYQ52285.1"/>
    <property type="molecule type" value="Genomic_DNA"/>
</dbReference>
<name>A0A151WX92_9HYME</name>
<protein>
    <recommendedName>
        <fullName evidence="3">Myb-like domain-containing protein</fullName>
    </recommendedName>
</protein>
<keyword evidence="2" id="KW-1185">Reference proteome</keyword>
<dbReference type="AlphaFoldDB" id="A0A151WX92"/>
<accession>A0A151WX92</accession>
<evidence type="ECO:0008006" key="3">
    <source>
        <dbReference type="Google" id="ProtNLM"/>
    </source>
</evidence>
<dbReference type="Proteomes" id="UP000075809">
    <property type="component" value="Unassembled WGS sequence"/>
</dbReference>